<gene>
    <name evidence="1" type="ORF">DM484_25295</name>
</gene>
<evidence type="ECO:0000313" key="1">
    <source>
        <dbReference type="EMBL" id="PZN71957.1"/>
    </source>
</evidence>
<evidence type="ECO:0000313" key="2">
    <source>
        <dbReference type="Proteomes" id="UP000249396"/>
    </source>
</evidence>
<dbReference type="AlphaFoldDB" id="A0A2W4SK44"/>
<name>A0A2W4SK44_9GAMM</name>
<protein>
    <submittedName>
        <fullName evidence="1">Uncharacterized protein</fullName>
    </submittedName>
</protein>
<dbReference type="EMBL" id="QJPH01000504">
    <property type="protein sequence ID" value="PZN71957.1"/>
    <property type="molecule type" value="Genomic_DNA"/>
</dbReference>
<reference evidence="1 2" key="1">
    <citation type="journal article" date="2018" name="Aquat. Microb. Ecol.">
        <title>Gammaproteobacterial methanotrophs dominate.</title>
        <authorList>
            <person name="Rissanen A.J."/>
            <person name="Saarenheimo J."/>
            <person name="Tiirola M."/>
            <person name="Peura S."/>
            <person name="Aalto S.L."/>
            <person name="Karvinen A."/>
            <person name="Nykanen H."/>
        </authorList>
    </citation>
    <scope>NUCLEOTIDE SEQUENCE [LARGE SCALE GENOMIC DNA]</scope>
    <source>
        <strain evidence="1">AMbin10</strain>
    </source>
</reference>
<accession>A0A2W4SK44</accession>
<dbReference type="Proteomes" id="UP000249396">
    <property type="component" value="Unassembled WGS sequence"/>
</dbReference>
<comment type="caution">
    <text evidence="1">The sequence shown here is derived from an EMBL/GenBank/DDBJ whole genome shotgun (WGS) entry which is preliminary data.</text>
</comment>
<sequence>MSANWWRFRFVVATSLVTALTVFNLYKEEPLAMTDLNVQMGWEWRAERVLEQRLGLRLTQIKKEGNGLFGIGRSPSLAGSLPDVQRVQADVIALDRLGTAKIGTKITFRIPKIELRGAHEGALAAVGIIGQNVVCFAPAPATVSEASLASWISEAPCP</sequence>
<proteinExistence type="predicted"/>
<organism evidence="1 2">
    <name type="scientific">Candidatus Methylumidiphilus alinenensis</name>
    <dbReference type="NCBI Taxonomy" id="2202197"/>
    <lineage>
        <taxon>Bacteria</taxon>
        <taxon>Pseudomonadati</taxon>
        <taxon>Pseudomonadota</taxon>
        <taxon>Gammaproteobacteria</taxon>
        <taxon>Methylococcales</taxon>
        <taxon>Candidatus Methylumidiphilus</taxon>
    </lineage>
</organism>